<dbReference type="InterPro" id="IPR036388">
    <property type="entry name" value="WH-like_DNA-bd_sf"/>
</dbReference>
<evidence type="ECO:0000256" key="5">
    <source>
        <dbReference type="ARBA" id="ARBA00023125"/>
    </source>
</evidence>
<comment type="subcellular location">
    <subcellularLocation>
        <location evidence="1 7">Nucleus</location>
    </subcellularLocation>
</comment>
<dbReference type="InterPro" id="IPR007889">
    <property type="entry name" value="HTH_Psq"/>
</dbReference>
<evidence type="ECO:0000256" key="7">
    <source>
        <dbReference type="PROSITE-ProRule" id="PRU00320"/>
    </source>
</evidence>
<protein>
    <submittedName>
        <fullName evidence="10">Uncharacterized protein LOC101892078</fullName>
    </submittedName>
</protein>
<evidence type="ECO:0000259" key="8">
    <source>
        <dbReference type="PROSITE" id="PS50960"/>
    </source>
</evidence>
<name>A0A9J7IAL1_MUSDO</name>
<reference evidence="10" key="1">
    <citation type="submission" date="2025-08" db="UniProtKB">
        <authorList>
            <consortium name="RefSeq"/>
        </authorList>
    </citation>
    <scope>IDENTIFICATION</scope>
    <source>
        <strain evidence="10">Aabys</strain>
        <tissue evidence="10">Whole body</tissue>
    </source>
</reference>
<dbReference type="VEuPathDB" id="VectorBase:MDOA010103"/>
<dbReference type="Proteomes" id="UP001652621">
    <property type="component" value="Unplaced"/>
</dbReference>
<dbReference type="VEuPathDB" id="VectorBase:MDOMA2_000204"/>
<dbReference type="PROSITE" id="PS50960">
    <property type="entry name" value="HTH_PSQ"/>
    <property type="match status" value="1"/>
</dbReference>
<keyword evidence="9" id="KW-1185">Reference proteome</keyword>
<gene>
    <name evidence="10" type="primary">LOC101892078</name>
</gene>
<dbReference type="Pfam" id="PF04218">
    <property type="entry name" value="CENP-B_N"/>
    <property type="match status" value="2"/>
</dbReference>
<organism evidence="9 10">
    <name type="scientific">Musca domestica</name>
    <name type="common">House fly</name>
    <dbReference type="NCBI Taxonomy" id="7370"/>
    <lineage>
        <taxon>Eukaryota</taxon>
        <taxon>Metazoa</taxon>
        <taxon>Ecdysozoa</taxon>
        <taxon>Arthropoda</taxon>
        <taxon>Hexapoda</taxon>
        <taxon>Insecta</taxon>
        <taxon>Pterygota</taxon>
        <taxon>Neoptera</taxon>
        <taxon>Endopterygota</taxon>
        <taxon>Diptera</taxon>
        <taxon>Brachycera</taxon>
        <taxon>Muscomorpha</taxon>
        <taxon>Muscoidea</taxon>
        <taxon>Muscidae</taxon>
        <taxon>Musca</taxon>
    </lineage>
</organism>
<evidence type="ECO:0000256" key="6">
    <source>
        <dbReference type="ARBA" id="ARBA00023163"/>
    </source>
</evidence>
<proteinExistence type="predicted"/>
<keyword evidence="5 7" id="KW-0238">DNA-binding</keyword>
<dbReference type="GeneID" id="101892078"/>
<dbReference type="PANTHER" id="PTHR33215">
    <property type="entry name" value="PROTEIN DISTAL ANTENNA"/>
    <property type="match status" value="1"/>
</dbReference>
<dbReference type="SUPFAM" id="SSF46689">
    <property type="entry name" value="Homeodomain-like"/>
    <property type="match status" value="2"/>
</dbReference>
<keyword evidence="4" id="KW-0805">Transcription regulation</keyword>
<keyword evidence="2" id="KW-0217">Developmental protein</keyword>
<accession>A0A9J7IAL1</accession>
<dbReference type="STRING" id="7370.A0A1I8MZX4"/>
<evidence type="ECO:0000313" key="10">
    <source>
        <dbReference type="RefSeq" id="XP_011290788.2"/>
    </source>
</evidence>
<evidence type="ECO:0000256" key="1">
    <source>
        <dbReference type="ARBA" id="ARBA00004123"/>
    </source>
</evidence>
<dbReference type="Gene3D" id="1.10.10.10">
    <property type="entry name" value="Winged helix-like DNA-binding domain superfamily/Winged helix DNA-binding domain"/>
    <property type="match status" value="2"/>
</dbReference>
<dbReference type="InterPro" id="IPR051839">
    <property type="entry name" value="RD_transcriptional_regulator"/>
</dbReference>
<keyword evidence="3" id="KW-0597">Phosphoprotein</keyword>
<sequence>MDLTLRPVEEDLPKPAVLMPSVGSRGKRPPRNMTATDKVYAIQRVRNGETKASVSRSIGVPESTLRGWCKNEQKLRFMSRQQQQQTNFVLKESSSTFYGMEYSIMSASDSNPEQQPAEKKFCGLESITNFNSPVGPSPLPFLNSASASSSCTDKAYAIQRVRNGESRALVSRSIGVSETTLRGWIKNDQKIRSMGGVDPPSACGMSGLGMKDSSNSEQFFNSENLNIFNNMMDPYASTPSNSSSNFIDYFCEPALQPVNNPAIFWSPASILNTDYAELSQMQNLYLTALFSSMGSK</sequence>
<feature type="domain" description="HTH psq-type" evidence="8">
    <location>
        <begin position="24"/>
        <end position="75"/>
    </location>
</feature>
<dbReference type="PANTHER" id="PTHR33215:SF13">
    <property type="entry name" value="PROTEIN DISTAL ANTENNA"/>
    <property type="match status" value="1"/>
</dbReference>
<evidence type="ECO:0000313" key="9">
    <source>
        <dbReference type="Proteomes" id="UP001652621"/>
    </source>
</evidence>
<feature type="DNA-binding region" description="H-T-H motif" evidence="7">
    <location>
        <begin position="51"/>
        <end position="71"/>
    </location>
</feature>
<evidence type="ECO:0000256" key="2">
    <source>
        <dbReference type="ARBA" id="ARBA00022473"/>
    </source>
</evidence>
<dbReference type="InterPro" id="IPR009057">
    <property type="entry name" value="Homeodomain-like_sf"/>
</dbReference>
<keyword evidence="7" id="KW-0539">Nucleus</keyword>
<evidence type="ECO:0000256" key="4">
    <source>
        <dbReference type="ARBA" id="ARBA00023015"/>
    </source>
</evidence>
<dbReference type="OrthoDB" id="6624814at2759"/>
<keyword evidence="6" id="KW-0804">Transcription</keyword>
<dbReference type="RefSeq" id="XP_011290788.2">
    <property type="nucleotide sequence ID" value="XM_011292486.3"/>
</dbReference>
<evidence type="ECO:0000256" key="3">
    <source>
        <dbReference type="ARBA" id="ARBA00022553"/>
    </source>
</evidence>